<dbReference type="CDD" id="cd00093">
    <property type="entry name" value="HTH_XRE"/>
    <property type="match status" value="1"/>
</dbReference>
<dbReference type="Gene3D" id="1.10.260.40">
    <property type="entry name" value="lambda repressor-like DNA-binding domains"/>
    <property type="match status" value="1"/>
</dbReference>
<dbReference type="PROSITE" id="PS50943">
    <property type="entry name" value="HTH_CROC1"/>
    <property type="match status" value="1"/>
</dbReference>
<dbReference type="Pfam" id="PF09856">
    <property type="entry name" value="ScfRs"/>
    <property type="match status" value="1"/>
</dbReference>
<dbReference type="Proteomes" id="UP000251891">
    <property type="component" value="Unassembled WGS sequence"/>
</dbReference>
<dbReference type="SUPFAM" id="SSF47413">
    <property type="entry name" value="lambda repressor-like DNA-binding domains"/>
    <property type="match status" value="1"/>
</dbReference>
<keyword evidence="9" id="KW-1185">Reference proteome</keyword>
<evidence type="ECO:0000256" key="4">
    <source>
        <dbReference type="ARBA" id="ARBA00023125"/>
    </source>
</evidence>
<dbReference type="FunFam" id="1.10.260.40:FF:000025">
    <property type="entry name" value="Cro/Cl family transcriptional regulator"/>
    <property type="match status" value="1"/>
</dbReference>
<dbReference type="InterPro" id="IPR010359">
    <property type="entry name" value="IrrE_HExxH"/>
</dbReference>
<dbReference type="InterPro" id="IPR026281">
    <property type="entry name" value="HTH_RamB"/>
</dbReference>
<evidence type="ECO:0000259" key="7">
    <source>
        <dbReference type="PROSITE" id="PS50943"/>
    </source>
</evidence>
<evidence type="ECO:0000313" key="8">
    <source>
        <dbReference type="EMBL" id="RAY11521.1"/>
    </source>
</evidence>
<evidence type="ECO:0000256" key="1">
    <source>
        <dbReference type="ARBA" id="ARBA00007227"/>
    </source>
</evidence>
<dbReference type="InterPro" id="IPR010982">
    <property type="entry name" value="Lambda_DNA-bd_dom_sf"/>
</dbReference>
<dbReference type="InterPro" id="IPR018653">
    <property type="entry name" value="ScfR_C"/>
</dbReference>
<dbReference type="PANTHER" id="PTHR46797:SF23">
    <property type="entry name" value="HTH-TYPE TRANSCRIPTIONAL REGULATOR SUTR"/>
    <property type="match status" value="1"/>
</dbReference>
<dbReference type="GO" id="GO:0003677">
    <property type="term" value="F:DNA binding"/>
    <property type="evidence" value="ECO:0007669"/>
    <property type="project" value="UniProtKB-KW"/>
</dbReference>
<evidence type="ECO:0000256" key="5">
    <source>
        <dbReference type="ARBA" id="ARBA00023163"/>
    </source>
</evidence>
<name>A0A365GXG0_9ACTN</name>
<dbReference type="GO" id="GO:0003700">
    <property type="term" value="F:DNA-binding transcription factor activity"/>
    <property type="evidence" value="ECO:0007669"/>
    <property type="project" value="TreeGrafter"/>
</dbReference>
<keyword evidence="3" id="KW-0805">Transcription regulation</keyword>
<feature type="domain" description="HTH cro/C1-type" evidence="7">
    <location>
        <begin position="10"/>
        <end position="64"/>
    </location>
</feature>
<keyword evidence="4" id="KW-0238">DNA-binding</keyword>
<proteinExistence type="inferred from homology"/>
<sequence length="449" mass="49489">MAKVFVGPRLRTLRSDRRLSQVDLAALLEISPSYLNQIEHNQRPLTVPVLLRLTELFGVDPEFFSTQDDTRLIADVREALAGERVPATAAADLVSASPEVARAVVALHRRYRAATEHTAVLAGAHQSAPAPYEQVRDFFYDRNNHIAQLDRAAEALADGTDPAELTLRRLAAHGVRVAAAESVRRHYDPETRVLSLSPRLLPAQRAFQLATQLALLEHDALLTELVDTAGLTDPQSRALTRLGLANYFAGALILPYTAFRTAAEDHRYDIDRLADLFGVGFETVCHRLSTLQRPRARGVPFSFVRVDRAGNISKRQSATGFHFTRAGGTCPLWNVYDAFTTPGRLLTQIAEMPDGRRYFWIARTVHHPPRRHGAIGRTFAIGLGCELRHAHRLVYADGHDLKRPATTPIGLGCKVCDRPACPQRAFPPTGDAAPADEHTSALTPYTAPP</sequence>
<reference evidence="8 9" key="1">
    <citation type="submission" date="2018-06" db="EMBL/GenBank/DDBJ databases">
        <title>Actinomadura craniellae sp. nov. isolated from marine sponge Craniella sp.</title>
        <authorList>
            <person name="Li L."/>
            <person name="Xu Q.H."/>
            <person name="Lin H.W."/>
            <person name="Lu Y.H."/>
        </authorList>
    </citation>
    <scope>NUCLEOTIDE SEQUENCE [LARGE SCALE GENOMIC DNA]</scope>
    <source>
        <strain evidence="8 9">LHW63021</strain>
    </source>
</reference>
<comment type="caution">
    <text evidence="8">The sequence shown here is derived from an EMBL/GenBank/DDBJ whole genome shotgun (WGS) entry which is preliminary data.</text>
</comment>
<keyword evidence="5" id="KW-0804">Transcription</keyword>
<dbReference type="GO" id="GO:0005829">
    <property type="term" value="C:cytosol"/>
    <property type="evidence" value="ECO:0007669"/>
    <property type="project" value="TreeGrafter"/>
</dbReference>
<dbReference type="PIRSF" id="PIRSF019251">
    <property type="entry name" value="Rv0465c"/>
    <property type="match status" value="1"/>
</dbReference>
<evidence type="ECO:0000256" key="6">
    <source>
        <dbReference type="SAM" id="MobiDB-lite"/>
    </source>
</evidence>
<protein>
    <submittedName>
        <fullName evidence="8">Cro/Cl family transcriptional regulator</fullName>
    </submittedName>
</protein>
<keyword evidence="2" id="KW-0678">Repressor</keyword>
<accession>A0A365GXG0</accession>
<dbReference type="PANTHER" id="PTHR46797">
    <property type="entry name" value="HTH-TYPE TRANSCRIPTIONAL REGULATOR"/>
    <property type="match status" value="1"/>
</dbReference>
<dbReference type="RefSeq" id="WP_111871428.1">
    <property type="nucleotide sequence ID" value="NZ_QLYX01000018.1"/>
</dbReference>
<feature type="region of interest" description="Disordered" evidence="6">
    <location>
        <begin position="427"/>
        <end position="449"/>
    </location>
</feature>
<dbReference type="InterPro" id="IPR050807">
    <property type="entry name" value="TransReg_Diox_bact_type"/>
</dbReference>
<gene>
    <name evidence="8" type="ORF">DPM19_29915</name>
</gene>
<organism evidence="8 9">
    <name type="scientific">Actinomadura craniellae</name>
    <dbReference type="NCBI Taxonomy" id="2231787"/>
    <lineage>
        <taxon>Bacteria</taxon>
        <taxon>Bacillati</taxon>
        <taxon>Actinomycetota</taxon>
        <taxon>Actinomycetes</taxon>
        <taxon>Streptosporangiales</taxon>
        <taxon>Thermomonosporaceae</taxon>
        <taxon>Actinomadura</taxon>
    </lineage>
</organism>
<evidence type="ECO:0000313" key="9">
    <source>
        <dbReference type="Proteomes" id="UP000251891"/>
    </source>
</evidence>
<dbReference type="Pfam" id="PF06114">
    <property type="entry name" value="Peptidase_M78"/>
    <property type="match status" value="1"/>
</dbReference>
<evidence type="ECO:0000256" key="2">
    <source>
        <dbReference type="ARBA" id="ARBA00022491"/>
    </source>
</evidence>
<dbReference type="EMBL" id="QLYX01000018">
    <property type="protein sequence ID" value="RAY11521.1"/>
    <property type="molecule type" value="Genomic_DNA"/>
</dbReference>
<dbReference type="InterPro" id="IPR001387">
    <property type="entry name" value="Cro/C1-type_HTH"/>
</dbReference>
<comment type="similarity">
    <text evidence="1">Belongs to the short-chain fatty acyl-CoA assimilation regulator (ScfR) family.</text>
</comment>
<dbReference type="AlphaFoldDB" id="A0A365GXG0"/>
<dbReference type="SMART" id="SM00530">
    <property type="entry name" value="HTH_XRE"/>
    <property type="match status" value="1"/>
</dbReference>
<evidence type="ECO:0000256" key="3">
    <source>
        <dbReference type="ARBA" id="ARBA00023015"/>
    </source>
</evidence>
<dbReference type="OrthoDB" id="9810578at2"/>
<dbReference type="Pfam" id="PF13560">
    <property type="entry name" value="HTH_31"/>
    <property type="match status" value="1"/>
</dbReference>